<evidence type="ECO:0000313" key="5">
    <source>
        <dbReference type="Proteomes" id="UP000646827"/>
    </source>
</evidence>
<keyword evidence="5" id="KW-1185">Reference proteome</keyword>
<accession>A0A8H7S7V5</accession>
<dbReference type="Proteomes" id="UP000646827">
    <property type="component" value="Unassembled WGS sequence"/>
</dbReference>
<dbReference type="InterPro" id="IPR032473">
    <property type="entry name" value="Argonaute_Mid_dom"/>
</dbReference>
<feature type="domain" description="Piwi" evidence="3">
    <location>
        <begin position="506"/>
        <end position="805"/>
    </location>
</feature>
<dbReference type="InterPro" id="IPR014811">
    <property type="entry name" value="ArgoL1"/>
</dbReference>
<dbReference type="InterPro" id="IPR003165">
    <property type="entry name" value="Piwi"/>
</dbReference>
<dbReference type="CDD" id="cd02846">
    <property type="entry name" value="PAZ_argonaute_like"/>
    <property type="match status" value="1"/>
</dbReference>
<dbReference type="Gene3D" id="3.40.50.2300">
    <property type="match status" value="1"/>
</dbReference>
<proteinExistence type="inferred from homology"/>
<dbReference type="Pfam" id="PF16488">
    <property type="entry name" value="ArgoL2"/>
    <property type="match status" value="1"/>
</dbReference>
<sequence>MSQNLTDFVLRPGQGKVGKPTTVRTNFFEINALPTNNIHHYDISMGDDKAPPAVNRKVWKQFEDTEGQGILKGGIRTIYDGRKNIFSAKPLNLGPEQAGQFEIELQEKGGSASTGRSRTFNVRIKKANEINMTEVHLFLQGKSSLTANCLTGIMAMDILIRHMPSMNFNTIVGRSFYTPNDSRTLSGGLEVWQGFYQSARPGVGKMYINLDVSATAFYEAGRLPDLAVKILGRRTLDDLRRGLSDRDRLKLEKAIKGLQIQIVHRGEKKFKYKITKLTPSSVEKTKFKDQDGNEMSVAQYFTKRYNMRLNYPFLPCVVVKKDIFLPMEVCQVVAGQRYLKKLDDKQTADMIKFTCQKPDVRANKIKQGFNLLDTKNPYMQQFGVTVKPEMATVQARILPTPQIAYNKDSKGGVFVPQGGAWNLVGKKVAQGATLKSWSVVNFHNGLPLPVIQNFLRTLVQVFIEKGMNVVNRQPTITNADPQGNIDNILKECFVKAGKQANSQPQLMLCILPVRSTLYNEIKRVTETVIGVPTQCVMSKKVSDNNNQYCTNVSLKVNVKLGGMNVYLPQSHQFLTERPTIIIGADVTHPGPGEINKPSVTALTATMDARAARYSSITGVQTGRKEMIDNLGDMVKELLKNFYKTCGKKPDRILFYRDGVSEGQFAAVLQEEISQIHAACAALDKGYKPKLTFVVVQKRHHARFFPLKKDDADRSGNCQPGTVIDTNIVHPFEFDFYLQSHSGLQGTSRPTHYHVLYDENKFTPDSLQELSYRLCYIYGRATRSVSLVPPVYYAHLLAFRARCHRQSSEWSDSAATSESMDVEQQLSGYARVKNNLDKGKLYSRQQNLIIFSSANGYFFLLLLLF</sequence>
<dbReference type="OrthoDB" id="10252740at2759"/>
<evidence type="ECO:0000256" key="1">
    <source>
        <dbReference type="RuleBase" id="RU361178"/>
    </source>
</evidence>
<reference evidence="4 5" key="1">
    <citation type="submission" date="2020-12" db="EMBL/GenBank/DDBJ databases">
        <title>Metabolic potential, ecology and presence of endohyphal bacteria is reflected in genomic diversity of Mucoromycotina.</title>
        <authorList>
            <person name="Muszewska A."/>
            <person name="Okrasinska A."/>
            <person name="Steczkiewicz K."/>
            <person name="Drgas O."/>
            <person name="Orlowska M."/>
            <person name="Perlinska-Lenart U."/>
            <person name="Aleksandrzak-Piekarczyk T."/>
            <person name="Szatraj K."/>
            <person name="Zielenkiewicz U."/>
            <person name="Pilsyk S."/>
            <person name="Malc E."/>
            <person name="Mieczkowski P."/>
            <person name="Kruszewska J.S."/>
            <person name="Biernat P."/>
            <person name="Pawlowska J."/>
        </authorList>
    </citation>
    <scope>NUCLEOTIDE SEQUENCE [LARGE SCALE GENOMIC DNA]</scope>
    <source>
        <strain evidence="4 5">CBS 142.35</strain>
    </source>
</reference>
<dbReference type="InterPro" id="IPR032474">
    <property type="entry name" value="Argonaute_N"/>
</dbReference>
<dbReference type="Pfam" id="PF16487">
    <property type="entry name" value="ArgoMid"/>
    <property type="match status" value="1"/>
</dbReference>
<feature type="domain" description="PAZ" evidence="2">
    <location>
        <begin position="234"/>
        <end position="334"/>
    </location>
</feature>
<dbReference type="PROSITE" id="PS50822">
    <property type="entry name" value="PIWI"/>
    <property type="match status" value="1"/>
</dbReference>
<evidence type="ECO:0000259" key="2">
    <source>
        <dbReference type="PROSITE" id="PS50821"/>
    </source>
</evidence>
<dbReference type="InterPro" id="IPR036397">
    <property type="entry name" value="RNaseH_sf"/>
</dbReference>
<dbReference type="Pfam" id="PF16486">
    <property type="entry name" value="ArgoN"/>
    <property type="match status" value="1"/>
</dbReference>
<dbReference type="PANTHER" id="PTHR22891">
    <property type="entry name" value="EUKARYOTIC TRANSLATION INITIATION FACTOR 2C"/>
    <property type="match status" value="1"/>
</dbReference>
<dbReference type="InterPro" id="IPR045246">
    <property type="entry name" value="Piwi_ago-like"/>
</dbReference>
<dbReference type="EMBL" id="JAEPRB010000062">
    <property type="protein sequence ID" value="KAG2223362.1"/>
    <property type="molecule type" value="Genomic_DNA"/>
</dbReference>
<organism evidence="4 5">
    <name type="scientific">Circinella minor</name>
    <dbReference type="NCBI Taxonomy" id="1195481"/>
    <lineage>
        <taxon>Eukaryota</taxon>
        <taxon>Fungi</taxon>
        <taxon>Fungi incertae sedis</taxon>
        <taxon>Mucoromycota</taxon>
        <taxon>Mucoromycotina</taxon>
        <taxon>Mucoromycetes</taxon>
        <taxon>Mucorales</taxon>
        <taxon>Lichtheimiaceae</taxon>
        <taxon>Circinella</taxon>
    </lineage>
</organism>
<name>A0A8H7S7V5_9FUNG</name>
<evidence type="ECO:0008006" key="6">
    <source>
        <dbReference type="Google" id="ProtNLM"/>
    </source>
</evidence>
<dbReference type="SMART" id="SM00949">
    <property type="entry name" value="PAZ"/>
    <property type="match status" value="1"/>
</dbReference>
<dbReference type="CDD" id="cd04657">
    <property type="entry name" value="Piwi_ago-like"/>
    <property type="match status" value="1"/>
</dbReference>
<dbReference type="InterPro" id="IPR032472">
    <property type="entry name" value="ArgoL2"/>
</dbReference>
<protein>
    <recommendedName>
        <fullName evidence="6">Piwi-domain-containing protein</fullName>
    </recommendedName>
</protein>
<dbReference type="Gene3D" id="3.30.420.10">
    <property type="entry name" value="Ribonuclease H-like superfamily/Ribonuclease H"/>
    <property type="match status" value="1"/>
</dbReference>
<comment type="caution">
    <text evidence="4">The sequence shown here is derived from an EMBL/GenBank/DDBJ whole genome shotgun (WGS) entry which is preliminary data.</text>
</comment>
<dbReference type="Pfam" id="PF08699">
    <property type="entry name" value="ArgoL1"/>
    <property type="match status" value="1"/>
</dbReference>
<comment type="similarity">
    <text evidence="1">Belongs to the argonaute family.</text>
</comment>
<dbReference type="InterPro" id="IPR012337">
    <property type="entry name" value="RNaseH-like_sf"/>
</dbReference>
<dbReference type="SMART" id="SM01163">
    <property type="entry name" value="DUF1785"/>
    <property type="match status" value="1"/>
</dbReference>
<dbReference type="SMART" id="SM00950">
    <property type="entry name" value="Piwi"/>
    <property type="match status" value="1"/>
</dbReference>
<dbReference type="GO" id="GO:0003723">
    <property type="term" value="F:RNA binding"/>
    <property type="evidence" value="ECO:0007669"/>
    <property type="project" value="InterPro"/>
</dbReference>
<dbReference type="SUPFAM" id="SSF101690">
    <property type="entry name" value="PAZ domain"/>
    <property type="match status" value="1"/>
</dbReference>
<evidence type="ECO:0000313" key="4">
    <source>
        <dbReference type="EMBL" id="KAG2223362.1"/>
    </source>
</evidence>
<evidence type="ECO:0000259" key="3">
    <source>
        <dbReference type="PROSITE" id="PS50822"/>
    </source>
</evidence>
<dbReference type="PROSITE" id="PS50821">
    <property type="entry name" value="PAZ"/>
    <property type="match status" value="1"/>
</dbReference>
<dbReference type="AlphaFoldDB" id="A0A8H7S7V5"/>
<dbReference type="Pfam" id="PF02170">
    <property type="entry name" value="PAZ"/>
    <property type="match status" value="1"/>
</dbReference>
<dbReference type="Gene3D" id="2.170.260.10">
    <property type="entry name" value="paz domain"/>
    <property type="match status" value="1"/>
</dbReference>
<dbReference type="SUPFAM" id="SSF53098">
    <property type="entry name" value="Ribonuclease H-like"/>
    <property type="match status" value="1"/>
</dbReference>
<gene>
    <name evidence="4" type="ORF">INT45_002857</name>
</gene>
<dbReference type="InterPro" id="IPR036085">
    <property type="entry name" value="PAZ_dom_sf"/>
</dbReference>
<dbReference type="InterPro" id="IPR003100">
    <property type="entry name" value="PAZ_dom"/>
</dbReference>
<dbReference type="Pfam" id="PF02171">
    <property type="entry name" value="Piwi"/>
    <property type="match status" value="1"/>
</dbReference>